<dbReference type="KEGG" id="dfa:DFA_04514"/>
<feature type="region of interest" description="Disordered" evidence="4">
    <location>
        <begin position="210"/>
        <end position="233"/>
    </location>
</feature>
<dbReference type="PROSITE" id="PS51419">
    <property type="entry name" value="RAB"/>
    <property type="match status" value="1"/>
</dbReference>
<dbReference type="GO" id="GO:0003924">
    <property type="term" value="F:GTPase activity"/>
    <property type="evidence" value="ECO:0007669"/>
    <property type="project" value="InterPro"/>
</dbReference>
<dbReference type="RefSeq" id="XP_004360247.1">
    <property type="nucleotide sequence ID" value="XM_004360190.1"/>
</dbReference>
<dbReference type="Pfam" id="PF00071">
    <property type="entry name" value="Ras"/>
    <property type="match status" value="1"/>
</dbReference>
<dbReference type="Proteomes" id="UP000007797">
    <property type="component" value="Unassembled WGS sequence"/>
</dbReference>
<proteinExistence type="inferred from homology"/>
<dbReference type="SUPFAM" id="SSF52540">
    <property type="entry name" value="P-loop containing nucleoside triphosphate hydrolases"/>
    <property type="match status" value="1"/>
</dbReference>
<organism evidence="5 6">
    <name type="scientific">Cavenderia fasciculata</name>
    <name type="common">Slime mold</name>
    <name type="synonym">Dictyostelium fasciculatum</name>
    <dbReference type="NCBI Taxonomy" id="261658"/>
    <lineage>
        <taxon>Eukaryota</taxon>
        <taxon>Amoebozoa</taxon>
        <taxon>Evosea</taxon>
        <taxon>Eumycetozoa</taxon>
        <taxon>Dictyostelia</taxon>
        <taxon>Acytosteliales</taxon>
        <taxon>Cavenderiaceae</taxon>
        <taxon>Cavenderia</taxon>
    </lineage>
</organism>
<dbReference type="SMART" id="SM00174">
    <property type="entry name" value="RHO"/>
    <property type="match status" value="1"/>
</dbReference>
<name>F4PPT3_CACFS</name>
<evidence type="ECO:0000256" key="3">
    <source>
        <dbReference type="ARBA" id="ARBA00023134"/>
    </source>
</evidence>
<comment type="similarity">
    <text evidence="1">Belongs to the small GTPase superfamily. Rab family.</text>
</comment>
<protein>
    <submittedName>
        <fullName evidence="5">Rab GTPase</fullName>
    </submittedName>
</protein>
<dbReference type="PROSITE" id="PS51421">
    <property type="entry name" value="RAS"/>
    <property type="match status" value="1"/>
</dbReference>
<dbReference type="FunFam" id="3.40.50.300:FF:001447">
    <property type="entry name" value="Ras-related protein Rab-1B"/>
    <property type="match status" value="1"/>
</dbReference>
<keyword evidence="3" id="KW-0342">GTP-binding</keyword>
<dbReference type="InterPro" id="IPR005225">
    <property type="entry name" value="Small_GTP-bd"/>
</dbReference>
<dbReference type="PANTHER" id="PTHR47978">
    <property type="match status" value="1"/>
</dbReference>
<dbReference type="SMART" id="SM00173">
    <property type="entry name" value="RAS"/>
    <property type="match status" value="1"/>
</dbReference>
<evidence type="ECO:0000256" key="1">
    <source>
        <dbReference type="ARBA" id="ARBA00006270"/>
    </source>
</evidence>
<evidence type="ECO:0000256" key="4">
    <source>
        <dbReference type="SAM" id="MobiDB-lite"/>
    </source>
</evidence>
<dbReference type="EMBL" id="GL883009">
    <property type="protein sequence ID" value="EGG22396.1"/>
    <property type="molecule type" value="Genomic_DNA"/>
</dbReference>
<reference evidence="6" key="1">
    <citation type="journal article" date="2011" name="Genome Res.">
        <title>Phylogeny-wide analysis of social amoeba genomes highlights ancient origins for complex intercellular communication.</title>
        <authorList>
            <person name="Heidel A.J."/>
            <person name="Lawal H.M."/>
            <person name="Felder M."/>
            <person name="Schilde C."/>
            <person name="Helps N.R."/>
            <person name="Tunggal B."/>
            <person name="Rivero F."/>
            <person name="John U."/>
            <person name="Schleicher M."/>
            <person name="Eichinger L."/>
            <person name="Platzer M."/>
            <person name="Noegel A.A."/>
            <person name="Schaap P."/>
            <person name="Gloeckner G."/>
        </authorList>
    </citation>
    <scope>NUCLEOTIDE SEQUENCE [LARGE SCALE GENOMIC DNA]</scope>
    <source>
        <strain evidence="6">SH3</strain>
    </source>
</reference>
<dbReference type="PRINTS" id="PR00449">
    <property type="entry name" value="RASTRNSFRMNG"/>
</dbReference>
<dbReference type="CDD" id="cd00154">
    <property type="entry name" value="Rab"/>
    <property type="match status" value="1"/>
</dbReference>
<dbReference type="AlphaFoldDB" id="F4PPT3"/>
<dbReference type="SMART" id="SM00175">
    <property type="entry name" value="RAB"/>
    <property type="match status" value="1"/>
</dbReference>
<gene>
    <name evidence="5" type="primary">rabO</name>
    <name evidence="5" type="ORF">DFA_04514</name>
</gene>
<dbReference type="GeneID" id="14874405"/>
<dbReference type="InterPro" id="IPR027417">
    <property type="entry name" value="P-loop_NTPase"/>
</dbReference>
<evidence type="ECO:0000313" key="5">
    <source>
        <dbReference type="EMBL" id="EGG22396.1"/>
    </source>
</evidence>
<accession>F4PPT3</accession>
<keyword evidence="2" id="KW-0547">Nucleotide-binding</keyword>
<dbReference type="GO" id="GO:0005525">
    <property type="term" value="F:GTP binding"/>
    <property type="evidence" value="ECO:0007669"/>
    <property type="project" value="UniProtKB-KW"/>
</dbReference>
<keyword evidence="6" id="KW-1185">Reference proteome</keyword>
<evidence type="ECO:0000256" key="2">
    <source>
        <dbReference type="ARBA" id="ARBA00022741"/>
    </source>
</evidence>
<dbReference type="Gene3D" id="3.40.50.300">
    <property type="entry name" value="P-loop containing nucleotide triphosphate hydrolases"/>
    <property type="match status" value="1"/>
</dbReference>
<dbReference type="InterPro" id="IPR001806">
    <property type="entry name" value="Small_GTPase"/>
</dbReference>
<dbReference type="NCBIfam" id="TIGR00231">
    <property type="entry name" value="small_GTP"/>
    <property type="match status" value="1"/>
</dbReference>
<dbReference type="OrthoDB" id="28034at2759"/>
<dbReference type="STRING" id="1054147.F4PPT3"/>
<sequence length="233" mass="26990">MQPNCYLSRDTRIEDDIKVNRPCGPFTDRITFKATLVGSSGVGKTTLQHRICGTPIDHMTSSTIGAVFYQVPLQVDQKTLNINLWDTGGQEKLNIFNLLPFYFRGSDFIFLVFDLFDRQSFMDLSKWLDNANRAESSRRIPPNTIVVGNKLDLERKKKRLVSLDEAQSFAFKRGFQYIETSALENENCELIKELVIHHIKKTIKKEQDDLIIKENKEKEKEKEKEKGKEQNNK</sequence>
<evidence type="ECO:0000313" key="6">
    <source>
        <dbReference type="Proteomes" id="UP000007797"/>
    </source>
</evidence>